<keyword evidence="23" id="KW-1185">Reference proteome</keyword>
<evidence type="ECO:0000256" key="20">
    <source>
        <dbReference type="HAMAP-Rule" id="MF_00037"/>
    </source>
</evidence>
<keyword evidence="17 20" id="KW-0961">Cell wall biogenesis/degradation</keyword>
<evidence type="ECO:0000256" key="19">
    <source>
        <dbReference type="ARBA" id="ARBA00048914"/>
    </source>
</evidence>
<dbReference type="NCBIfam" id="NF000755">
    <property type="entry name" value="PRK00046.1"/>
    <property type="match status" value="1"/>
</dbReference>
<evidence type="ECO:0000256" key="14">
    <source>
        <dbReference type="ARBA" id="ARBA00022984"/>
    </source>
</evidence>
<keyword evidence="12 20" id="KW-0521">NADP</keyword>
<keyword evidence="13 20" id="KW-0133">Cell shape</keyword>
<reference evidence="23" key="1">
    <citation type="journal article" date="2018" name="Front. Microbiol.">
        <title>Genome-Based Analysis Reveals the Taxonomy and Diversity of the Family Idiomarinaceae.</title>
        <authorList>
            <person name="Liu Y."/>
            <person name="Lai Q."/>
            <person name="Shao Z."/>
        </authorList>
    </citation>
    <scope>NUCLEOTIDE SEQUENCE [LARGE SCALE GENOMIC DNA]</scope>
    <source>
        <strain evidence="23">SN-14</strain>
    </source>
</reference>
<keyword evidence="16 20" id="KW-0131">Cell cycle</keyword>
<evidence type="ECO:0000256" key="4">
    <source>
        <dbReference type="ARBA" id="ARBA00004752"/>
    </source>
</evidence>
<feature type="domain" description="FAD-binding PCMH-type" evidence="21">
    <location>
        <begin position="13"/>
        <end position="177"/>
    </location>
</feature>
<dbReference type="InterPro" id="IPR003170">
    <property type="entry name" value="MurB"/>
</dbReference>
<dbReference type="GO" id="GO:0071555">
    <property type="term" value="P:cell wall organization"/>
    <property type="evidence" value="ECO:0007669"/>
    <property type="project" value="UniProtKB-KW"/>
</dbReference>
<comment type="cofactor">
    <cofactor evidence="1 20">
        <name>FAD</name>
        <dbReference type="ChEBI" id="CHEBI:57692"/>
    </cofactor>
</comment>
<dbReference type="SUPFAM" id="SSF56176">
    <property type="entry name" value="FAD-binding/transporter-associated domain-like"/>
    <property type="match status" value="1"/>
</dbReference>
<proteinExistence type="inferred from homology"/>
<gene>
    <name evidence="20" type="primary">murB</name>
    <name evidence="22" type="ORF">CWE23_13225</name>
</gene>
<evidence type="ECO:0000256" key="1">
    <source>
        <dbReference type="ARBA" id="ARBA00001974"/>
    </source>
</evidence>
<dbReference type="GO" id="GO:0008360">
    <property type="term" value="P:regulation of cell shape"/>
    <property type="evidence" value="ECO:0007669"/>
    <property type="project" value="UniProtKB-KW"/>
</dbReference>
<comment type="catalytic activity">
    <reaction evidence="19 20">
        <text>UDP-N-acetyl-alpha-D-muramate + NADP(+) = UDP-N-acetyl-3-O-(1-carboxyvinyl)-alpha-D-glucosamine + NADPH + H(+)</text>
        <dbReference type="Rhea" id="RHEA:12248"/>
        <dbReference type="ChEBI" id="CHEBI:15378"/>
        <dbReference type="ChEBI" id="CHEBI:57783"/>
        <dbReference type="ChEBI" id="CHEBI:58349"/>
        <dbReference type="ChEBI" id="CHEBI:68483"/>
        <dbReference type="ChEBI" id="CHEBI:70757"/>
        <dbReference type="EC" id="1.3.1.98"/>
    </reaction>
</comment>
<comment type="pathway">
    <text evidence="4 20">Cell wall biogenesis; peptidoglycan biosynthesis.</text>
</comment>
<evidence type="ECO:0000256" key="7">
    <source>
        <dbReference type="ARBA" id="ARBA00015188"/>
    </source>
</evidence>
<keyword evidence="8 20" id="KW-0963">Cytoplasm</keyword>
<evidence type="ECO:0000256" key="15">
    <source>
        <dbReference type="ARBA" id="ARBA00023002"/>
    </source>
</evidence>
<dbReference type="GO" id="GO:0008762">
    <property type="term" value="F:UDP-N-acetylmuramate dehydrogenase activity"/>
    <property type="evidence" value="ECO:0007669"/>
    <property type="project" value="UniProtKB-UniRule"/>
</dbReference>
<evidence type="ECO:0000256" key="17">
    <source>
        <dbReference type="ARBA" id="ARBA00023316"/>
    </source>
</evidence>
<dbReference type="AlphaFoldDB" id="A0AA94JCA8"/>
<accession>A0AA94JCA8</accession>
<evidence type="ECO:0000313" key="22">
    <source>
        <dbReference type="EMBL" id="RUO39648.1"/>
    </source>
</evidence>
<dbReference type="InterPro" id="IPR006094">
    <property type="entry name" value="Oxid_FAD_bind_N"/>
</dbReference>
<evidence type="ECO:0000313" key="23">
    <source>
        <dbReference type="Proteomes" id="UP000286680"/>
    </source>
</evidence>
<evidence type="ECO:0000256" key="6">
    <source>
        <dbReference type="ARBA" id="ARBA00012518"/>
    </source>
</evidence>
<evidence type="ECO:0000256" key="5">
    <source>
        <dbReference type="ARBA" id="ARBA00010485"/>
    </source>
</evidence>
<dbReference type="Pfam" id="PF02873">
    <property type="entry name" value="MurB_C"/>
    <property type="match status" value="1"/>
</dbReference>
<comment type="similarity">
    <text evidence="5 20">Belongs to the MurB family.</text>
</comment>
<dbReference type="InterPro" id="IPR036318">
    <property type="entry name" value="FAD-bd_PCMH-like_sf"/>
</dbReference>
<keyword evidence="14 20" id="KW-0573">Peptidoglycan synthesis</keyword>
<dbReference type="Gene3D" id="3.30.465.10">
    <property type="match status" value="1"/>
</dbReference>
<name>A0AA94JCA8_9GAMM</name>
<dbReference type="InterPro" id="IPR036635">
    <property type="entry name" value="MurB_C_sf"/>
</dbReference>
<evidence type="ECO:0000256" key="2">
    <source>
        <dbReference type="ARBA" id="ARBA00003921"/>
    </source>
</evidence>
<dbReference type="GO" id="GO:0071949">
    <property type="term" value="F:FAD binding"/>
    <property type="evidence" value="ECO:0007669"/>
    <property type="project" value="InterPro"/>
</dbReference>
<feature type="active site" evidence="20">
    <location>
        <position position="154"/>
    </location>
</feature>
<dbReference type="InterPro" id="IPR016166">
    <property type="entry name" value="FAD-bd_PCMH"/>
</dbReference>
<dbReference type="PANTHER" id="PTHR21071:SF4">
    <property type="entry name" value="UDP-N-ACETYLENOLPYRUVOYLGLUCOSAMINE REDUCTASE"/>
    <property type="match status" value="1"/>
</dbReference>
<evidence type="ECO:0000256" key="3">
    <source>
        <dbReference type="ARBA" id="ARBA00004496"/>
    </source>
</evidence>
<dbReference type="GO" id="GO:0051301">
    <property type="term" value="P:cell division"/>
    <property type="evidence" value="ECO:0007669"/>
    <property type="project" value="UniProtKB-KW"/>
</dbReference>
<protein>
    <recommendedName>
        <fullName evidence="7 20">UDP-N-acetylenolpyruvoylglucosamine reductase</fullName>
        <ecNumber evidence="6 20">1.3.1.98</ecNumber>
    </recommendedName>
    <alternativeName>
        <fullName evidence="18 20">UDP-N-acetylmuramate dehydrogenase</fullName>
    </alternativeName>
</protein>
<evidence type="ECO:0000256" key="18">
    <source>
        <dbReference type="ARBA" id="ARBA00031026"/>
    </source>
</evidence>
<evidence type="ECO:0000256" key="12">
    <source>
        <dbReference type="ARBA" id="ARBA00022857"/>
    </source>
</evidence>
<keyword evidence="10 20" id="KW-0285">Flavoprotein</keyword>
<dbReference type="RefSeq" id="WP_126820482.1">
    <property type="nucleotide sequence ID" value="NZ_PIPS01000006.1"/>
</dbReference>
<dbReference type="InterPro" id="IPR011601">
    <property type="entry name" value="MurB_C"/>
</dbReference>
<dbReference type="GO" id="GO:0009252">
    <property type="term" value="P:peptidoglycan biosynthetic process"/>
    <property type="evidence" value="ECO:0007669"/>
    <property type="project" value="UniProtKB-UniRule"/>
</dbReference>
<comment type="subcellular location">
    <subcellularLocation>
        <location evidence="3 20">Cytoplasm</location>
    </subcellularLocation>
</comment>
<dbReference type="EC" id="1.3.1.98" evidence="6 20"/>
<dbReference type="Gene3D" id="3.90.78.10">
    <property type="entry name" value="UDP-N-acetylenolpyruvoylglucosamine reductase, C-terminal domain"/>
    <property type="match status" value="1"/>
</dbReference>
<dbReference type="PROSITE" id="PS51387">
    <property type="entry name" value="FAD_PCMH"/>
    <property type="match status" value="1"/>
</dbReference>
<dbReference type="InterPro" id="IPR016167">
    <property type="entry name" value="FAD-bd_PCMH_sub1"/>
</dbReference>
<dbReference type="NCBIfam" id="TIGR00179">
    <property type="entry name" value="murB"/>
    <property type="match status" value="1"/>
</dbReference>
<evidence type="ECO:0000256" key="13">
    <source>
        <dbReference type="ARBA" id="ARBA00022960"/>
    </source>
</evidence>
<dbReference type="SUPFAM" id="SSF56194">
    <property type="entry name" value="Uridine diphospho-N-Acetylenolpyruvylglucosamine reductase, MurB, C-terminal domain"/>
    <property type="match status" value="1"/>
</dbReference>
<dbReference type="Gene3D" id="3.30.43.10">
    <property type="entry name" value="Uridine Diphospho-n-acetylenolpyruvylglucosamine Reductase, domain 2"/>
    <property type="match status" value="1"/>
</dbReference>
<dbReference type="InterPro" id="IPR016169">
    <property type="entry name" value="FAD-bd_PCMH_sub2"/>
</dbReference>
<keyword evidence="15 20" id="KW-0560">Oxidoreductase</keyword>
<evidence type="ECO:0000256" key="16">
    <source>
        <dbReference type="ARBA" id="ARBA00023306"/>
    </source>
</evidence>
<evidence type="ECO:0000256" key="8">
    <source>
        <dbReference type="ARBA" id="ARBA00022490"/>
    </source>
</evidence>
<keyword evidence="11 20" id="KW-0274">FAD</keyword>
<comment type="caution">
    <text evidence="22">The sequence shown here is derived from an EMBL/GenBank/DDBJ whole genome shotgun (WGS) entry which is preliminary data.</text>
</comment>
<feature type="active site" description="Proton donor" evidence="20">
    <location>
        <position position="223"/>
    </location>
</feature>
<dbReference type="GO" id="GO:0005829">
    <property type="term" value="C:cytosol"/>
    <property type="evidence" value="ECO:0007669"/>
    <property type="project" value="TreeGrafter"/>
</dbReference>
<dbReference type="PANTHER" id="PTHR21071">
    <property type="entry name" value="UDP-N-ACETYLENOLPYRUVOYLGLUCOSAMINE REDUCTASE"/>
    <property type="match status" value="1"/>
</dbReference>
<evidence type="ECO:0000259" key="21">
    <source>
        <dbReference type="PROSITE" id="PS51387"/>
    </source>
</evidence>
<organism evidence="22 23">
    <name type="scientific">Idiomarina aquatica</name>
    <dbReference type="NCBI Taxonomy" id="1327752"/>
    <lineage>
        <taxon>Bacteria</taxon>
        <taxon>Pseudomonadati</taxon>
        <taxon>Pseudomonadota</taxon>
        <taxon>Gammaproteobacteria</taxon>
        <taxon>Alteromonadales</taxon>
        <taxon>Idiomarinaceae</taxon>
        <taxon>Idiomarina</taxon>
    </lineage>
</organism>
<dbReference type="Proteomes" id="UP000286680">
    <property type="component" value="Unassembled WGS sequence"/>
</dbReference>
<sequence>MSVDLQQLHTFQLPAKASALFRLSSLAQLPDLAKLDNVIILAGGSNTLFIDDYQGTVVVPDFTGIEESETATDYKLRVGAAENWHQLVNYCLTKNINGLENLALIPGTVGAAPVQNIGAYGIEVGTFIDSVEVVDINAAKQQRFSAKDCQFAYRDSLFKQNPGRYLITHVNFNIPKQWQPVLSYGPLQSLIGKEVNARAVYDKVIEVRQSKLPDPEITPNAGSFFKNPVVSKQHLQQILENHPDVVYFQQGNDVKLAAGWMIDRVGLKGLEINGAAVHQQQALVLVNKGTATADAVIRLCRKIVHEVFHAFAVRLEPEVRLIGRAGLLSPPELESLLYE</sequence>
<evidence type="ECO:0000256" key="10">
    <source>
        <dbReference type="ARBA" id="ARBA00022630"/>
    </source>
</evidence>
<dbReference type="HAMAP" id="MF_00037">
    <property type="entry name" value="MurB"/>
    <property type="match status" value="1"/>
</dbReference>
<comment type="function">
    <text evidence="2 20">Cell wall formation.</text>
</comment>
<dbReference type="EMBL" id="PIPS01000006">
    <property type="protein sequence ID" value="RUO39648.1"/>
    <property type="molecule type" value="Genomic_DNA"/>
</dbReference>
<dbReference type="Pfam" id="PF01565">
    <property type="entry name" value="FAD_binding_4"/>
    <property type="match status" value="1"/>
</dbReference>
<evidence type="ECO:0000256" key="11">
    <source>
        <dbReference type="ARBA" id="ARBA00022827"/>
    </source>
</evidence>
<feature type="active site" evidence="20">
    <location>
        <position position="318"/>
    </location>
</feature>
<keyword evidence="9 20" id="KW-0132">Cell division</keyword>
<evidence type="ECO:0000256" key="9">
    <source>
        <dbReference type="ARBA" id="ARBA00022618"/>
    </source>
</evidence>